<evidence type="ECO:0000256" key="4">
    <source>
        <dbReference type="ARBA" id="ARBA00023163"/>
    </source>
</evidence>
<evidence type="ECO:0000256" key="5">
    <source>
        <dbReference type="ARBA" id="ARBA00023242"/>
    </source>
</evidence>
<evidence type="ECO:0000256" key="3">
    <source>
        <dbReference type="ARBA" id="ARBA00023125"/>
    </source>
</evidence>
<dbReference type="SUPFAM" id="SSF47459">
    <property type="entry name" value="HLH, helix-loop-helix DNA-binding domain"/>
    <property type="match status" value="1"/>
</dbReference>
<gene>
    <name evidence="7" type="ORF">F0562_003160</name>
</gene>
<dbReference type="Gene3D" id="4.10.280.10">
    <property type="entry name" value="Helix-loop-helix DNA-binding domain"/>
    <property type="match status" value="1"/>
</dbReference>
<keyword evidence="3" id="KW-0238">DNA-binding</keyword>
<dbReference type="EMBL" id="CM018032">
    <property type="protein sequence ID" value="KAA8546731.1"/>
    <property type="molecule type" value="Genomic_DNA"/>
</dbReference>
<dbReference type="Pfam" id="PF00010">
    <property type="entry name" value="HLH"/>
    <property type="match status" value="1"/>
</dbReference>
<keyword evidence="5" id="KW-0539">Nucleus</keyword>
<dbReference type="PROSITE" id="PS50888">
    <property type="entry name" value="BHLH"/>
    <property type="match status" value="1"/>
</dbReference>
<accession>A0A5J5BZJ9</accession>
<dbReference type="GO" id="GO:0005634">
    <property type="term" value="C:nucleus"/>
    <property type="evidence" value="ECO:0007669"/>
    <property type="project" value="UniProtKB-SubCell"/>
</dbReference>
<dbReference type="InterPro" id="IPR036638">
    <property type="entry name" value="HLH_DNA-bd_sf"/>
</dbReference>
<dbReference type="GO" id="GO:0003677">
    <property type="term" value="F:DNA binding"/>
    <property type="evidence" value="ECO:0007669"/>
    <property type="project" value="UniProtKB-KW"/>
</dbReference>
<evidence type="ECO:0000313" key="8">
    <source>
        <dbReference type="Proteomes" id="UP000325577"/>
    </source>
</evidence>
<dbReference type="PANTHER" id="PTHR45844">
    <property type="entry name" value="TRANSCRIPTION FACTOR BHLH30"/>
    <property type="match status" value="1"/>
</dbReference>
<comment type="subcellular location">
    <subcellularLocation>
        <location evidence="1">Nucleus</location>
    </subcellularLocation>
</comment>
<keyword evidence="4" id="KW-0804">Transcription</keyword>
<dbReference type="AlphaFoldDB" id="A0A5J5BZJ9"/>
<evidence type="ECO:0000313" key="7">
    <source>
        <dbReference type="EMBL" id="KAA8546731.1"/>
    </source>
</evidence>
<sequence>MYSIPSNHYEFGDCSNSINFLRGVLSSMETTHVGNSLTCSKSTAEAKAIAACKSHSEAESRRRKRINGHLATLRTLLPKTIKTDKASLLAEVVQRVRELKEKTAELAANDSETCSYSSANVANECGFPSEADELKLCYCDGDSSGTIKATLCCEDMPELISDMIMGLTSVEGKVVRAEMSTVGGRTKSVLWVQVSAASGGDEGLATLRKALEVVMDKAILSPGSGRASLTTDFWGLMFGFFDPLQCGDR</sequence>
<dbReference type="CDD" id="cd11455">
    <property type="entry name" value="bHLH_AtAIG1_like"/>
    <property type="match status" value="1"/>
</dbReference>
<dbReference type="InterPro" id="IPR045847">
    <property type="entry name" value="AIG1-like"/>
</dbReference>
<reference evidence="7 8" key="1">
    <citation type="submission" date="2019-09" db="EMBL/GenBank/DDBJ databases">
        <title>A chromosome-level genome assembly of the Chinese tupelo Nyssa sinensis.</title>
        <authorList>
            <person name="Yang X."/>
            <person name="Kang M."/>
            <person name="Yang Y."/>
            <person name="Xiong H."/>
            <person name="Wang M."/>
            <person name="Zhang Z."/>
            <person name="Wang Z."/>
            <person name="Wu H."/>
            <person name="Ma T."/>
            <person name="Liu J."/>
            <person name="Xi Z."/>
        </authorList>
    </citation>
    <scope>NUCLEOTIDE SEQUENCE [LARGE SCALE GENOMIC DNA]</scope>
    <source>
        <strain evidence="7">J267</strain>
        <tissue evidence="7">Leaf</tissue>
    </source>
</reference>
<dbReference type="GO" id="GO:0003700">
    <property type="term" value="F:DNA-binding transcription factor activity"/>
    <property type="evidence" value="ECO:0007669"/>
    <property type="project" value="InterPro"/>
</dbReference>
<dbReference type="InterPro" id="IPR011598">
    <property type="entry name" value="bHLH_dom"/>
</dbReference>
<evidence type="ECO:0000259" key="6">
    <source>
        <dbReference type="PROSITE" id="PS50888"/>
    </source>
</evidence>
<keyword evidence="2" id="KW-0805">Transcription regulation</keyword>
<dbReference type="SMART" id="SM00353">
    <property type="entry name" value="HLH"/>
    <property type="match status" value="1"/>
</dbReference>
<keyword evidence="8" id="KW-1185">Reference proteome</keyword>
<evidence type="ECO:0000256" key="2">
    <source>
        <dbReference type="ARBA" id="ARBA00023015"/>
    </source>
</evidence>
<feature type="domain" description="BHLH" evidence="6">
    <location>
        <begin position="50"/>
        <end position="99"/>
    </location>
</feature>
<dbReference type="OrthoDB" id="690068at2759"/>
<dbReference type="Proteomes" id="UP000325577">
    <property type="component" value="Linkage Group LG1"/>
</dbReference>
<organism evidence="7 8">
    <name type="scientific">Nyssa sinensis</name>
    <dbReference type="NCBI Taxonomy" id="561372"/>
    <lineage>
        <taxon>Eukaryota</taxon>
        <taxon>Viridiplantae</taxon>
        <taxon>Streptophyta</taxon>
        <taxon>Embryophyta</taxon>
        <taxon>Tracheophyta</taxon>
        <taxon>Spermatophyta</taxon>
        <taxon>Magnoliopsida</taxon>
        <taxon>eudicotyledons</taxon>
        <taxon>Gunneridae</taxon>
        <taxon>Pentapetalae</taxon>
        <taxon>asterids</taxon>
        <taxon>Cornales</taxon>
        <taxon>Nyssaceae</taxon>
        <taxon>Nyssa</taxon>
    </lineage>
</organism>
<dbReference type="GO" id="GO:0046983">
    <property type="term" value="F:protein dimerization activity"/>
    <property type="evidence" value="ECO:0007669"/>
    <property type="project" value="InterPro"/>
</dbReference>
<evidence type="ECO:0000256" key="1">
    <source>
        <dbReference type="ARBA" id="ARBA00004123"/>
    </source>
</evidence>
<dbReference type="PANTHER" id="PTHR45844:SF16">
    <property type="entry name" value="TRANSCRIPTION FACTOR BHLH30-LIKE"/>
    <property type="match status" value="1"/>
</dbReference>
<name>A0A5J5BZJ9_9ASTE</name>
<protein>
    <recommendedName>
        <fullName evidence="6">BHLH domain-containing protein</fullName>
    </recommendedName>
</protein>
<proteinExistence type="predicted"/>